<feature type="binding site" evidence="4">
    <location>
        <position position="26"/>
    </location>
    <ligand>
        <name>Fe cation</name>
        <dbReference type="ChEBI" id="CHEBI:24875"/>
        <label>1</label>
    </ligand>
</feature>
<dbReference type="PRINTS" id="PR00186">
    <property type="entry name" value="HEMERYTHRIN"/>
</dbReference>
<dbReference type="CDD" id="cd12107">
    <property type="entry name" value="Hemerythrin"/>
    <property type="match status" value="1"/>
</dbReference>
<dbReference type="PROSITE" id="PS00550">
    <property type="entry name" value="HEMERYTHRINS"/>
    <property type="match status" value="1"/>
</dbReference>
<reference evidence="6" key="1">
    <citation type="submission" date="2016-10" db="EMBL/GenBank/DDBJ databases">
        <title>Discovery and evolution of novel hemerythrin genes in annelid worms.</title>
        <authorList>
            <person name="Costa-Paiva E.M."/>
            <person name="Whelan N.V."/>
            <person name="Waits D.S."/>
            <person name="Santos S."/>
            <person name="Schrago C.G."/>
            <person name="Halanych K.M."/>
        </authorList>
    </citation>
    <scope>NUCLEOTIDE SEQUENCE</scope>
</reference>
<feature type="binding site" evidence="4">
    <location>
        <position position="113"/>
    </location>
    <ligand>
        <name>Fe cation</name>
        <dbReference type="ChEBI" id="CHEBI:24875"/>
        <label>1</label>
    </ligand>
</feature>
<feature type="binding site" evidence="4">
    <location>
        <position position="79"/>
    </location>
    <ligand>
        <name>Fe cation</name>
        <dbReference type="ChEBI" id="CHEBI:24875"/>
        <label>2</label>
    </ligand>
</feature>
<organism evidence="6">
    <name type="scientific">Delaya leruthi</name>
    <dbReference type="NCBI Taxonomy" id="1963245"/>
    <lineage>
        <taxon>Eukaryota</taxon>
        <taxon>Metazoa</taxon>
        <taxon>Spiralia</taxon>
        <taxon>Lophotrochozoa</taxon>
        <taxon>Annelida</taxon>
        <taxon>Clitellata</taxon>
        <taxon>Oligochaeta</taxon>
        <taxon>Haplotaxida</taxon>
        <taxon>Haplotaxina</taxon>
        <taxon>Haplotaxidae</taxon>
        <taxon>Delaya</taxon>
    </lineage>
</organism>
<dbReference type="EMBL" id="KY007322">
    <property type="protein sequence ID" value="AQV13620.1"/>
    <property type="molecule type" value="mRNA"/>
</dbReference>
<dbReference type="PANTHER" id="PTHR37164">
    <property type="entry name" value="BACTERIOHEMERYTHRIN"/>
    <property type="match status" value="1"/>
</dbReference>
<feature type="binding site" evidence="4">
    <location>
        <position position="60"/>
    </location>
    <ligand>
        <name>Fe cation</name>
        <dbReference type="ChEBI" id="CHEBI:24875"/>
        <label>2</label>
    </ligand>
</feature>
<dbReference type="InterPro" id="IPR002063">
    <property type="entry name" value="Haemerythrin"/>
</dbReference>
<dbReference type="InterPro" id="IPR012827">
    <property type="entry name" value="Hemerythrin_metal-bd"/>
</dbReference>
<evidence type="ECO:0000313" key="6">
    <source>
        <dbReference type="EMBL" id="AQV13620.1"/>
    </source>
</evidence>
<dbReference type="InterPro" id="IPR035938">
    <property type="entry name" value="Hemerythrin-like_sf"/>
</dbReference>
<feature type="binding site" evidence="4">
    <location>
        <position position="60"/>
    </location>
    <ligand>
        <name>Fe cation</name>
        <dbReference type="ChEBI" id="CHEBI:24875"/>
        <label>1</label>
    </ligand>
</feature>
<evidence type="ECO:0000256" key="3">
    <source>
        <dbReference type="ARBA" id="ARBA00023004"/>
    </source>
</evidence>
<dbReference type="InterPro" id="IPR012312">
    <property type="entry name" value="Hemerythrin-like"/>
</dbReference>
<dbReference type="NCBIfam" id="TIGR00058">
    <property type="entry name" value="Hemerythrin"/>
    <property type="match status" value="1"/>
</dbReference>
<evidence type="ECO:0000256" key="2">
    <source>
        <dbReference type="ARBA" id="ARBA00022723"/>
    </source>
</evidence>
<feature type="binding site" evidence="4">
    <location>
        <position position="56"/>
    </location>
    <ligand>
        <name>Fe cation</name>
        <dbReference type="ChEBI" id="CHEBI:24875"/>
        <label>1</label>
    </ligand>
</feature>
<dbReference type="AlphaFoldDB" id="A0A1S6QCV8"/>
<dbReference type="PANTHER" id="PTHR37164:SF1">
    <property type="entry name" value="BACTERIOHEMERYTHRIN"/>
    <property type="match status" value="1"/>
</dbReference>
<evidence type="ECO:0000256" key="1">
    <source>
        <dbReference type="ARBA" id="ARBA00010587"/>
    </source>
</evidence>
<sequence>MGFGIPEPFCWDESFKVFYEGLDEEHRGLFKGIFDCSKNPGDAGALSHLTNVVKAHFAHEEELMKGADFSEFNSHKQIHDDFTNKLSELSTPLSDETILFAKDWLVNHIKGIDFKYKGKL</sequence>
<evidence type="ECO:0000259" key="5">
    <source>
        <dbReference type="Pfam" id="PF01814"/>
    </source>
</evidence>
<keyword evidence="2 4" id="KW-0479">Metal-binding</keyword>
<proteinExistence type="evidence at transcript level"/>
<dbReference type="GO" id="GO:0005506">
    <property type="term" value="F:iron ion binding"/>
    <property type="evidence" value="ECO:0007669"/>
    <property type="project" value="InterPro"/>
</dbReference>
<accession>A0A1S6QCV8</accession>
<feature type="binding site" evidence="4">
    <location>
        <position position="113"/>
    </location>
    <ligand>
        <name>Fe cation</name>
        <dbReference type="ChEBI" id="CHEBI:24875"/>
        <label>2</label>
    </ligand>
</feature>
<protein>
    <submittedName>
        <fullName evidence="6">Hemerythrin</fullName>
    </submittedName>
</protein>
<dbReference type="Pfam" id="PF01814">
    <property type="entry name" value="Hemerythrin"/>
    <property type="match status" value="1"/>
</dbReference>
<comment type="similarity">
    <text evidence="1">Belongs to the hemerythrin family.</text>
</comment>
<dbReference type="NCBIfam" id="TIGR02481">
    <property type="entry name" value="hemeryth_dom"/>
    <property type="match status" value="1"/>
</dbReference>
<dbReference type="PIRSF" id="PIRSF002033">
    <property type="entry name" value="Hemerythrin"/>
    <property type="match status" value="1"/>
</dbReference>
<keyword evidence="3 4" id="KW-0408">Iron</keyword>
<dbReference type="SUPFAM" id="SSF47188">
    <property type="entry name" value="Hemerythrin-like"/>
    <property type="match status" value="1"/>
</dbReference>
<dbReference type="InterPro" id="IPR050669">
    <property type="entry name" value="Hemerythrin"/>
</dbReference>
<name>A0A1S6QCV8_9ANNE</name>
<dbReference type="InterPro" id="IPR016131">
    <property type="entry name" value="Haemerythrin_Fe_BS"/>
</dbReference>
<feature type="binding site" evidence="4">
    <location>
        <position position="108"/>
    </location>
    <ligand>
        <name>Fe cation</name>
        <dbReference type="ChEBI" id="CHEBI:24875"/>
        <label>2</label>
    </ligand>
</feature>
<feature type="domain" description="Hemerythrin-like" evidence="5">
    <location>
        <begin position="19"/>
        <end position="119"/>
    </location>
</feature>
<dbReference type="Gene3D" id="1.20.120.50">
    <property type="entry name" value="Hemerythrin-like"/>
    <property type="match status" value="1"/>
</dbReference>
<feature type="binding site" evidence="4">
    <location>
        <position position="75"/>
    </location>
    <ligand>
        <name>Fe cation</name>
        <dbReference type="ChEBI" id="CHEBI:24875"/>
        <label>2</label>
    </ligand>
</feature>
<evidence type="ECO:0000256" key="4">
    <source>
        <dbReference type="PIRSR" id="PIRSR002033-1"/>
    </source>
</evidence>